<proteinExistence type="predicted"/>
<evidence type="ECO:0000313" key="2">
    <source>
        <dbReference type="Proteomes" id="UP000235371"/>
    </source>
</evidence>
<gene>
    <name evidence="1" type="ORF">K444DRAFT_534237</name>
</gene>
<dbReference type="InParanoid" id="A0A2J6T2M9"/>
<dbReference type="RefSeq" id="XP_024734182.1">
    <property type="nucleotide sequence ID" value="XM_024875200.1"/>
</dbReference>
<dbReference type="PANTHER" id="PTHR38886">
    <property type="entry name" value="SESA DOMAIN-CONTAINING PROTEIN"/>
    <property type="match status" value="1"/>
</dbReference>
<dbReference type="Proteomes" id="UP000235371">
    <property type="component" value="Unassembled WGS sequence"/>
</dbReference>
<dbReference type="EMBL" id="KZ613847">
    <property type="protein sequence ID" value="PMD57278.1"/>
    <property type="molecule type" value="Genomic_DNA"/>
</dbReference>
<dbReference type="GeneID" id="36583280"/>
<sequence>MSLGHSLGDFIAGANMTYRLIRALSETKGACMEYQEAMSELGALQQTFLQVGYLRPSDTLSQATINAAAYIVLSSVELIGEFLRKTQKYRQRFSQARTGNAVSDSWQKMGWVLFKREELRALKDALHLRLTNIWVLLSTAEM</sequence>
<keyword evidence="2" id="KW-1185">Reference proteome</keyword>
<protein>
    <recommendedName>
        <fullName evidence="3">Fungal N-terminal domain-containing protein</fullName>
    </recommendedName>
</protein>
<accession>A0A2J6T2M9</accession>
<reference evidence="1 2" key="1">
    <citation type="submission" date="2016-04" db="EMBL/GenBank/DDBJ databases">
        <title>A degradative enzymes factory behind the ericoid mycorrhizal symbiosis.</title>
        <authorList>
            <consortium name="DOE Joint Genome Institute"/>
            <person name="Martino E."/>
            <person name="Morin E."/>
            <person name="Grelet G."/>
            <person name="Kuo A."/>
            <person name="Kohler A."/>
            <person name="Daghino S."/>
            <person name="Barry K."/>
            <person name="Choi C."/>
            <person name="Cichocki N."/>
            <person name="Clum A."/>
            <person name="Copeland A."/>
            <person name="Hainaut M."/>
            <person name="Haridas S."/>
            <person name="Labutti K."/>
            <person name="Lindquist E."/>
            <person name="Lipzen A."/>
            <person name="Khouja H.-R."/>
            <person name="Murat C."/>
            <person name="Ohm R."/>
            <person name="Olson A."/>
            <person name="Spatafora J."/>
            <person name="Veneault-Fourrey C."/>
            <person name="Henrissat B."/>
            <person name="Grigoriev I."/>
            <person name="Martin F."/>
            <person name="Perotto S."/>
        </authorList>
    </citation>
    <scope>NUCLEOTIDE SEQUENCE [LARGE SCALE GENOMIC DNA]</scope>
    <source>
        <strain evidence="1 2">E</strain>
    </source>
</reference>
<dbReference type="OrthoDB" id="3045089at2759"/>
<evidence type="ECO:0000313" key="1">
    <source>
        <dbReference type="EMBL" id="PMD57278.1"/>
    </source>
</evidence>
<evidence type="ECO:0008006" key="3">
    <source>
        <dbReference type="Google" id="ProtNLM"/>
    </source>
</evidence>
<name>A0A2J6T2M9_9HELO</name>
<organism evidence="1 2">
    <name type="scientific">Hyaloscypha bicolor E</name>
    <dbReference type="NCBI Taxonomy" id="1095630"/>
    <lineage>
        <taxon>Eukaryota</taxon>
        <taxon>Fungi</taxon>
        <taxon>Dikarya</taxon>
        <taxon>Ascomycota</taxon>
        <taxon>Pezizomycotina</taxon>
        <taxon>Leotiomycetes</taxon>
        <taxon>Helotiales</taxon>
        <taxon>Hyaloscyphaceae</taxon>
        <taxon>Hyaloscypha</taxon>
        <taxon>Hyaloscypha bicolor</taxon>
    </lineage>
</organism>
<dbReference type="AlphaFoldDB" id="A0A2J6T2M9"/>
<dbReference type="PANTHER" id="PTHR38886:SF1">
    <property type="entry name" value="NACHT-NTPASE AND P-LOOP NTPASES N-TERMINAL DOMAIN-CONTAINING PROTEIN"/>
    <property type="match status" value="1"/>
</dbReference>